<dbReference type="RefSeq" id="XP_043045495.1">
    <property type="nucleotide sequence ID" value="XM_043187777.1"/>
</dbReference>
<organism evidence="1 2">
    <name type="scientific">Guyanagaster necrorhizus</name>
    <dbReference type="NCBI Taxonomy" id="856835"/>
    <lineage>
        <taxon>Eukaryota</taxon>
        <taxon>Fungi</taxon>
        <taxon>Dikarya</taxon>
        <taxon>Basidiomycota</taxon>
        <taxon>Agaricomycotina</taxon>
        <taxon>Agaricomycetes</taxon>
        <taxon>Agaricomycetidae</taxon>
        <taxon>Agaricales</taxon>
        <taxon>Marasmiineae</taxon>
        <taxon>Physalacriaceae</taxon>
        <taxon>Guyanagaster</taxon>
    </lineage>
</organism>
<comment type="caution">
    <text evidence="1">The sequence shown here is derived from an EMBL/GenBank/DDBJ whole genome shotgun (WGS) entry which is preliminary data.</text>
</comment>
<gene>
    <name evidence="1" type="ORF">BT62DRAFT_941019</name>
</gene>
<dbReference type="OrthoDB" id="3687641at2759"/>
<evidence type="ECO:0000313" key="2">
    <source>
        <dbReference type="Proteomes" id="UP000812287"/>
    </source>
</evidence>
<dbReference type="GeneID" id="66110074"/>
<protein>
    <submittedName>
        <fullName evidence="1">Uncharacterized protein</fullName>
    </submittedName>
</protein>
<keyword evidence="2" id="KW-1185">Reference proteome</keyword>
<name>A0A9P7W4W0_9AGAR</name>
<proteinExistence type="predicted"/>
<dbReference type="AlphaFoldDB" id="A0A9P7W4W0"/>
<dbReference type="EMBL" id="MU250524">
    <property type="protein sequence ID" value="KAG7451995.1"/>
    <property type="molecule type" value="Genomic_DNA"/>
</dbReference>
<accession>A0A9P7W4W0</accession>
<evidence type="ECO:0000313" key="1">
    <source>
        <dbReference type="EMBL" id="KAG7451995.1"/>
    </source>
</evidence>
<sequence length="75" mass="8489">MDVEDTVNCQLNSTDYNDAQWSALAPAGGIIYLDPDHTLYLPSSFHQLRCLDVLRSMYIAQEMLFCRAYLIGRSG</sequence>
<reference evidence="1" key="1">
    <citation type="submission" date="2020-11" db="EMBL/GenBank/DDBJ databases">
        <title>Adaptations for nitrogen fixation in a non-lichenized fungal sporocarp promotes dispersal by wood-feeding termites.</title>
        <authorList>
            <consortium name="DOE Joint Genome Institute"/>
            <person name="Koch R.A."/>
            <person name="Yoon G."/>
            <person name="Arayal U."/>
            <person name="Lail K."/>
            <person name="Amirebrahimi M."/>
            <person name="Labutti K."/>
            <person name="Lipzen A."/>
            <person name="Riley R."/>
            <person name="Barry K."/>
            <person name="Henrissat B."/>
            <person name="Grigoriev I.V."/>
            <person name="Herr J.R."/>
            <person name="Aime M.C."/>
        </authorList>
    </citation>
    <scope>NUCLEOTIDE SEQUENCE</scope>
    <source>
        <strain evidence="1">MCA 3950</strain>
    </source>
</reference>
<dbReference type="Proteomes" id="UP000812287">
    <property type="component" value="Unassembled WGS sequence"/>
</dbReference>